<comment type="caution">
    <text evidence="1">The sequence shown here is derived from an EMBL/GenBank/DDBJ whole genome shotgun (WGS) entry which is preliminary data.</text>
</comment>
<gene>
    <name evidence="1" type="ORF">RPERSI_LOCUS12675</name>
</gene>
<dbReference type="EMBL" id="CAJVQC010027333">
    <property type="protein sequence ID" value="CAG8736122.1"/>
    <property type="molecule type" value="Genomic_DNA"/>
</dbReference>
<organism evidence="1 2">
    <name type="scientific">Racocetra persica</name>
    <dbReference type="NCBI Taxonomy" id="160502"/>
    <lineage>
        <taxon>Eukaryota</taxon>
        <taxon>Fungi</taxon>
        <taxon>Fungi incertae sedis</taxon>
        <taxon>Mucoromycota</taxon>
        <taxon>Glomeromycotina</taxon>
        <taxon>Glomeromycetes</taxon>
        <taxon>Diversisporales</taxon>
        <taxon>Gigasporaceae</taxon>
        <taxon>Racocetra</taxon>
    </lineage>
</organism>
<protein>
    <submittedName>
        <fullName evidence="1">22821_t:CDS:1</fullName>
    </submittedName>
</protein>
<sequence>NIRKAYELVGKAQNKLNWRPEGLGIGDVVAGVFTLNVVPGVKVAKYLERAISEMVDVSNLLNQAQIEISFCSCKIEKDLYKNRGSELVNDYNNLSNNSTNKYNGLVDRYNDLQSNSKEKYNALVVSKSSFERLETEYRKNIADYNRLVGENSGLQERFDELTQRFNRLNEDNGELREKYERERESWHQEELRLSRNEERIRQEATGLRENLVDARRELTDTRNERNDLLIRVDEANIDIRLLTIQMADLQVESNDRNTQLRTTRQDLARVQQERDERITSAELENFLNTLWRREEEVASLREQLGQSRESGLTEKLRNKGQKLESFIHRLGMELGQIQLLRDIYNELVRSRKNGDINGIRENQSIIETIKQNLLQDRIHLDDVQEICDKCEEIAQLNLQLEQQFEARIEILEISEVATSEDIKKAYRNPEERLKANEMMQKINQAYEVLGDEEKKRRYDLGAGESDFSAAGNMIYEIEVGDDENDTEFFIDRRKVNEFKEKMIAAIRKRSEELKAGINVPAIDKARNTAINSIEKELTNRNLKVEDLAEEHRNYREQINNLTKVYQIRSFEDRGRQPEQLEKETAGSKREDGFSKEPEKEPEKKEVGKFQKNKGKYDNWTREELTKRIEELEVENKNLKEEIEELKKENDNSPEFRAYLNQKENELQNRQQQLEQLRSIALNAKTPPKPKINSDNFSTETLKNFYQENLQEQEIIAQTIEDGREEEQEEIARAIDLSLRSLNSLAIEPEETDQITAELTNRLNDLTAQVISAEESIQELEESNEELKKSKNEIEEIVRELNLENADWKRQ</sequence>
<evidence type="ECO:0000313" key="1">
    <source>
        <dbReference type="EMBL" id="CAG8736122.1"/>
    </source>
</evidence>
<keyword evidence="2" id="KW-1185">Reference proteome</keyword>
<feature type="non-terminal residue" evidence="1">
    <location>
        <position position="810"/>
    </location>
</feature>
<evidence type="ECO:0000313" key="2">
    <source>
        <dbReference type="Proteomes" id="UP000789920"/>
    </source>
</evidence>
<proteinExistence type="predicted"/>
<dbReference type="Proteomes" id="UP000789920">
    <property type="component" value="Unassembled WGS sequence"/>
</dbReference>
<reference evidence="1" key="1">
    <citation type="submission" date="2021-06" db="EMBL/GenBank/DDBJ databases">
        <authorList>
            <person name="Kallberg Y."/>
            <person name="Tangrot J."/>
            <person name="Rosling A."/>
        </authorList>
    </citation>
    <scope>NUCLEOTIDE SEQUENCE</scope>
    <source>
        <strain evidence="1">MA461A</strain>
    </source>
</reference>
<accession>A0ACA9Q3L6</accession>
<name>A0ACA9Q3L6_9GLOM</name>
<feature type="non-terminal residue" evidence="1">
    <location>
        <position position="1"/>
    </location>
</feature>